<dbReference type="AlphaFoldDB" id="A0AAW0MBW9"/>
<evidence type="ECO:0000313" key="2">
    <source>
        <dbReference type="EMBL" id="KAK7861255.1"/>
    </source>
</evidence>
<name>A0AAW0MBW9_QUESU</name>
<keyword evidence="3" id="KW-1185">Reference proteome</keyword>
<dbReference type="Proteomes" id="UP000237347">
    <property type="component" value="Unassembled WGS sequence"/>
</dbReference>
<sequence length="66" mass="7224">MIPFEWLEETTPERGVINVKGIFAPVSEKMRTKELKGKDGREEGAKQILPAGLRPGEATEGTAAKE</sequence>
<evidence type="ECO:0000313" key="3">
    <source>
        <dbReference type="Proteomes" id="UP000237347"/>
    </source>
</evidence>
<organism evidence="2 3">
    <name type="scientific">Quercus suber</name>
    <name type="common">Cork oak</name>
    <dbReference type="NCBI Taxonomy" id="58331"/>
    <lineage>
        <taxon>Eukaryota</taxon>
        <taxon>Viridiplantae</taxon>
        <taxon>Streptophyta</taxon>
        <taxon>Embryophyta</taxon>
        <taxon>Tracheophyta</taxon>
        <taxon>Spermatophyta</taxon>
        <taxon>Magnoliopsida</taxon>
        <taxon>eudicotyledons</taxon>
        <taxon>Gunneridae</taxon>
        <taxon>Pentapetalae</taxon>
        <taxon>rosids</taxon>
        <taxon>fabids</taxon>
        <taxon>Fagales</taxon>
        <taxon>Fagaceae</taxon>
        <taxon>Quercus</taxon>
    </lineage>
</organism>
<gene>
    <name evidence="2" type="ORF">CFP56_024388</name>
</gene>
<proteinExistence type="predicted"/>
<evidence type="ECO:0000256" key="1">
    <source>
        <dbReference type="SAM" id="MobiDB-lite"/>
    </source>
</evidence>
<reference evidence="2 3" key="1">
    <citation type="journal article" date="2018" name="Sci. Data">
        <title>The draft genome sequence of cork oak.</title>
        <authorList>
            <person name="Ramos A.M."/>
            <person name="Usie A."/>
            <person name="Barbosa P."/>
            <person name="Barros P.M."/>
            <person name="Capote T."/>
            <person name="Chaves I."/>
            <person name="Simoes F."/>
            <person name="Abreu I."/>
            <person name="Carrasquinho I."/>
            <person name="Faro C."/>
            <person name="Guimaraes J.B."/>
            <person name="Mendonca D."/>
            <person name="Nobrega F."/>
            <person name="Rodrigues L."/>
            <person name="Saibo N.J.M."/>
            <person name="Varela M.C."/>
            <person name="Egas C."/>
            <person name="Matos J."/>
            <person name="Miguel C.M."/>
            <person name="Oliveira M.M."/>
            <person name="Ricardo C.P."/>
            <person name="Goncalves S."/>
        </authorList>
    </citation>
    <scope>NUCLEOTIDE SEQUENCE [LARGE SCALE GENOMIC DNA]</scope>
    <source>
        <strain evidence="3">cv. HL8</strain>
    </source>
</reference>
<accession>A0AAW0MBW9</accession>
<feature type="compositionally biased region" description="Basic and acidic residues" evidence="1">
    <location>
        <begin position="33"/>
        <end position="45"/>
    </location>
</feature>
<feature type="region of interest" description="Disordered" evidence="1">
    <location>
        <begin position="33"/>
        <end position="66"/>
    </location>
</feature>
<protein>
    <submittedName>
        <fullName evidence="2">Uncharacterized protein</fullName>
    </submittedName>
</protein>
<comment type="caution">
    <text evidence="2">The sequence shown here is derived from an EMBL/GenBank/DDBJ whole genome shotgun (WGS) entry which is preliminary data.</text>
</comment>
<dbReference type="EMBL" id="PKMF04000003">
    <property type="protein sequence ID" value="KAK7861255.1"/>
    <property type="molecule type" value="Genomic_DNA"/>
</dbReference>